<gene>
    <name evidence="1" type="ORF">FA95DRAFT_339494</name>
</gene>
<name>A0ACB8RJF0_9AGAM</name>
<reference evidence="1" key="2">
    <citation type="journal article" date="2022" name="New Phytol.">
        <title>Evolutionary transition to the ectomycorrhizal habit in the genomes of a hyperdiverse lineage of mushroom-forming fungi.</title>
        <authorList>
            <person name="Looney B."/>
            <person name="Miyauchi S."/>
            <person name="Morin E."/>
            <person name="Drula E."/>
            <person name="Courty P.E."/>
            <person name="Kohler A."/>
            <person name="Kuo A."/>
            <person name="LaButti K."/>
            <person name="Pangilinan J."/>
            <person name="Lipzen A."/>
            <person name="Riley R."/>
            <person name="Andreopoulos W."/>
            <person name="He G."/>
            <person name="Johnson J."/>
            <person name="Nolan M."/>
            <person name="Tritt A."/>
            <person name="Barry K.W."/>
            <person name="Grigoriev I.V."/>
            <person name="Nagy L.G."/>
            <person name="Hibbett D."/>
            <person name="Henrissat B."/>
            <person name="Matheny P.B."/>
            <person name="Labbe J."/>
            <person name="Martin F.M."/>
        </authorList>
    </citation>
    <scope>NUCLEOTIDE SEQUENCE</scope>
    <source>
        <strain evidence="1">FP105234-sp</strain>
    </source>
</reference>
<keyword evidence="2" id="KW-1185">Reference proteome</keyword>
<protein>
    <submittedName>
        <fullName evidence="1">Uncharacterized protein</fullName>
    </submittedName>
</protein>
<evidence type="ECO:0000313" key="2">
    <source>
        <dbReference type="Proteomes" id="UP000814033"/>
    </source>
</evidence>
<dbReference type="EMBL" id="MU276003">
    <property type="protein sequence ID" value="KAI0043836.1"/>
    <property type="molecule type" value="Genomic_DNA"/>
</dbReference>
<proteinExistence type="predicted"/>
<dbReference type="Proteomes" id="UP000814033">
    <property type="component" value="Unassembled WGS sequence"/>
</dbReference>
<accession>A0ACB8RJF0</accession>
<organism evidence="1 2">
    <name type="scientific">Auriscalpium vulgare</name>
    <dbReference type="NCBI Taxonomy" id="40419"/>
    <lineage>
        <taxon>Eukaryota</taxon>
        <taxon>Fungi</taxon>
        <taxon>Dikarya</taxon>
        <taxon>Basidiomycota</taxon>
        <taxon>Agaricomycotina</taxon>
        <taxon>Agaricomycetes</taxon>
        <taxon>Russulales</taxon>
        <taxon>Auriscalpiaceae</taxon>
        <taxon>Auriscalpium</taxon>
    </lineage>
</organism>
<comment type="caution">
    <text evidence="1">The sequence shown here is derived from an EMBL/GenBank/DDBJ whole genome shotgun (WGS) entry which is preliminary data.</text>
</comment>
<reference evidence="1" key="1">
    <citation type="submission" date="2021-02" db="EMBL/GenBank/DDBJ databases">
        <authorList>
            <consortium name="DOE Joint Genome Institute"/>
            <person name="Ahrendt S."/>
            <person name="Looney B.P."/>
            <person name="Miyauchi S."/>
            <person name="Morin E."/>
            <person name="Drula E."/>
            <person name="Courty P.E."/>
            <person name="Chicoki N."/>
            <person name="Fauchery L."/>
            <person name="Kohler A."/>
            <person name="Kuo A."/>
            <person name="Labutti K."/>
            <person name="Pangilinan J."/>
            <person name="Lipzen A."/>
            <person name="Riley R."/>
            <person name="Andreopoulos W."/>
            <person name="He G."/>
            <person name="Johnson J."/>
            <person name="Barry K.W."/>
            <person name="Grigoriev I.V."/>
            <person name="Nagy L."/>
            <person name="Hibbett D."/>
            <person name="Henrissat B."/>
            <person name="Matheny P.B."/>
            <person name="Labbe J."/>
            <person name="Martin F."/>
        </authorList>
    </citation>
    <scope>NUCLEOTIDE SEQUENCE</scope>
    <source>
        <strain evidence="1">FP105234-sp</strain>
    </source>
</reference>
<sequence>MQSLPPEIAGKIFEDLTPDSEFKSALPALALTCRAFLPEARRALYHSVTLDTIRHPALHVAELFLRTLHSTPALRPQVHTLAVTIDAHRGRRLGATVAHVLTLCDALYALDVDVMRYDDVAERDALHAAIAVRTGLRHLRLATKPVFGKHRCSAAQSFALLAALPHLESVQLRTHGWHLDESAPEAGQVSACPRLRRISVDAPLPSAWIPALTRLAPALADLDSRSDGLAALQPAMLQLALARWAGTLTVLRLECADAAVVQSILSSLHAVRELRAHASVVAPADFAEYASLRCLERLEYGGDEEQLVALGRVLGQGSLPCLRSVALLRGGQIISRVVAVLNWECRRRGVTFTIAK</sequence>
<evidence type="ECO:0000313" key="1">
    <source>
        <dbReference type="EMBL" id="KAI0043836.1"/>
    </source>
</evidence>